<dbReference type="Proteomes" id="UP000095463">
    <property type="component" value="Unassembled WGS sequence"/>
</dbReference>
<dbReference type="InterPro" id="IPR004104">
    <property type="entry name" value="Gfo/Idh/MocA-like_OxRdtase_C"/>
</dbReference>
<evidence type="ECO:0008006" key="5">
    <source>
        <dbReference type="Google" id="ProtNLM"/>
    </source>
</evidence>
<protein>
    <recommendedName>
        <fullName evidence="5">Gfo/Idh/MocA family oxidoreductase</fullName>
    </recommendedName>
</protein>
<feature type="domain" description="Gfo/Idh/MocA-like oxidoreductase C-terminal" evidence="2">
    <location>
        <begin position="134"/>
        <end position="337"/>
    </location>
</feature>
<dbReference type="PRINTS" id="PR01775">
    <property type="entry name" value="GLFROXRDTASE"/>
</dbReference>
<dbReference type="SUPFAM" id="SSF51735">
    <property type="entry name" value="NAD(P)-binding Rossmann-fold domains"/>
    <property type="match status" value="1"/>
</dbReference>
<comment type="caution">
    <text evidence="3">The sequence shown here is derived from an EMBL/GenBank/DDBJ whole genome shotgun (WGS) entry which is preliminary data.</text>
</comment>
<dbReference type="InterPro" id="IPR000683">
    <property type="entry name" value="Gfo/Idh/MocA-like_OxRdtase_N"/>
</dbReference>
<feature type="domain" description="Gfo/Idh/MocA-like oxidoreductase N-terminal" evidence="1">
    <location>
        <begin position="5"/>
        <end position="122"/>
    </location>
</feature>
<dbReference type="GO" id="GO:0000166">
    <property type="term" value="F:nucleotide binding"/>
    <property type="evidence" value="ECO:0007669"/>
    <property type="project" value="InterPro"/>
</dbReference>
<dbReference type="Pfam" id="PF01408">
    <property type="entry name" value="GFO_IDH_MocA"/>
    <property type="match status" value="1"/>
</dbReference>
<dbReference type="SUPFAM" id="SSF55347">
    <property type="entry name" value="Glyceraldehyde-3-phosphate dehydrogenase-like, C-terminal domain"/>
    <property type="match status" value="1"/>
</dbReference>
<proteinExistence type="predicted"/>
<dbReference type="Pfam" id="PF02894">
    <property type="entry name" value="GFO_IDH_MocA_C"/>
    <property type="match status" value="1"/>
</dbReference>
<organism evidence="3 4">
    <name type="scientific">Devosia insulae DS-56</name>
    <dbReference type="NCBI Taxonomy" id="1116389"/>
    <lineage>
        <taxon>Bacteria</taxon>
        <taxon>Pseudomonadati</taxon>
        <taxon>Pseudomonadota</taxon>
        <taxon>Alphaproteobacteria</taxon>
        <taxon>Hyphomicrobiales</taxon>
        <taxon>Devosiaceae</taxon>
        <taxon>Devosia</taxon>
    </lineage>
</organism>
<sequence length="339" mass="36705">MKNGFALVGAGLFGERHAQAYSRHPLVDFKYVCDLDEARAKRIAETYGAGKYTTDINEVLADPDVVAVSIATPDHAHRTATLAAVEAGKHILVEKPLATTIEDAEAMIAAARKAGVKLMVDFHNRANPPMVAARDALARGDIGKPSYVYARLSNTVAVPQDMLKWSSNSSALWFLGSHMIDVVGWILDDKPVRAYVVSRDGVLKDLGVDAPDFHVATVEYAKGTVAVFEHAWILPRTYNTVKDLKLEFLGSKGAINIDGSHNRTMELYTSEKGSFPDMLVPPFGPHLTGFVLDAVVHFVEAVLHDKPVLATGEDGLANTRIISALIEAARLGQPVQLSV</sequence>
<dbReference type="RefSeq" id="WP_069908121.1">
    <property type="nucleotide sequence ID" value="NZ_LAJE02000058.1"/>
</dbReference>
<reference evidence="3 4" key="1">
    <citation type="journal article" date="2015" name="Genome Announc.">
        <title>Genome Assemblies of Three Soil-Associated Devosia species: D. insulae, D. limi, and D. soli.</title>
        <authorList>
            <person name="Hassan Y.I."/>
            <person name="Lepp D."/>
            <person name="Zhou T."/>
        </authorList>
    </citation>
    <scope>NUCLEOTIDE SEQUENCE [LARGE SCALE GENOMIC DNA]</scope>
    <source>
        <strain evidence="3 4">DS-56</strain>
    </source>
</reference>
<accession>A0A1E5XVX0</accession>
<evidence type="ECO:0000259" key="2">
    <source>
        <dbReference type="Pfam" id="PF02894"/>
    </source>
</evidence>
<keyword evidence="4" id="KW-1185">Reference proteome</keyword>
<dbReference type="EMBL" id="LAJE02000058">
    <property type="protein sequence ID" value="OEO32732.1"/>
    <property type="molecule type" value="Genomic_DNA"/>
</dbReference>
<dbReference type="InterPro" id="IPR051450">
    <property type="entry name" value="Gfo/Idh/MocA_Oxidoreductases"/>
</dbReference>
<evidence type="ECO:0000313" key="3">
    <source>
        <dbReference type="EMBL" id="OEO32732.1"/>
    </source>
</evidence>
<dbReference type="AlphaFoldDB" id="A0A1E5XVX0"/>
<dbReference type="Gene3D" id="3.40.50.720">
    <property type="entry name" value="NAD(P)-binding Rossmann-like Domain"/>
    <property type="match status" value="1"/>
</dbReference>
<dbReference type="InterPro" id="IPR036291">
    <property type="entry name" value="NAD(P)-bd_dom_sf"/>
</dbReference>
<dbReference type="PANTHER" id="PTHR43377">
    <property type="entry name" value="BILIVERDIN REDUCTASE A"/>
    <property type="match status" value="1"/>
</dbReference>
<evidence type="ECO:0000313" key="4">
    <source>
        <dbReference type="Proteomes" id="UP000095463"/>
    </source>
</evidence>
<dbReference type="Gene3D" id="3.30.360.10">
    <property type="entry name" value="Dihydrodipicolinate Reductase, domain 2"/>
    <property type="match status" value="1"/>
</dbReference>
<dbReference type="OrthoDB" id="9800846at2"/>
<gene>
    <name evidence="3" type="ORF">VW23_010060</name>
</gene>
<evidence type="ECO:0000259" key="1">
    <source>
        <dbReference type="Pfam" id="PF01408"/>
    </source>
</evidence>
<name>A0A1E5XVX0_9HYPH</name>
<dbReference type="InterPro" id="IPR008354">
    <property type="entry name" value="Glc-Fru_OxRdtase_bac"/>
</dbReference>
<dbReference type="PANTHER" id="PTHR43377:SF1">
    <property type="entry name" value="BILIVERDIN REDUCTASE A"/>
    <property type="match status" value="1"/>
</dbReference>